<proteinExistence type="predicted"/>
<feature type="chain" id="PRO_5031262244" evidence="1">
    <location>
        <begin position="23"/>
        <end position="254"/>
    </location>
</feature>
<dbReference type="Proteomes" id="UP000521199">
    <property type="component" value="Unassembled WGS sequence"/>
</dbReference>
<name>A0A7W8D346_9GAMM</name>
<sequence>MKYLILAACAGLSLAWTTSARAEPHFAGVCNSCSTPAEFKSFAFGLVSSYAAGSWEIEVFNESTEILYIVNANKENDPAGPIEYGVALRASALKEDATVELAKFLRTQEHVLIMPVGTIYSSFSQAQDWDVCSYGSAVYSSFNPASGVMGRAIQTLLGTQPALIAIFNNGDVAKYKLTDVRGGALSCQYEEGTARTSTGEVIDDGSGDVTDSDYVSPAVPGVFIVRVREGTWGYRYRSCGRVGNGPWTCEEYNE</sequence>
<comment type="caution">
    <text evidence="2">The sequence shown here is derived from an EMBL/GenBank/DDBJ whole genome shotgun (WGS) entry which is preliminary data.</text>
</comment>
<keyword evidence="3" id="KW-1185">Reference proteome</keyword>
<keyword evidence="1" id="KW-0732">Signal</keyword>
<reference evidence="2 3" key="1">
    <citation type="submission" date="2020-08" db="EMBL/GenBank/DDBJ databases">
        <title>Genomic Encyclopedia of Type Strains, Phase IV (KMG-IV): sequencing the most valuable type-strain genomes for metagenomic binning, comparative biology and taxonomic classification.</title>
        <authorList>
            <person name="Goeker M."/>
        </authorList>
    </citation>
    <scope>NUCLEOTIDE SEQUENCE [LARGE SCALE GENOMIC DNA]</scope>
    <source>
        <strain evidence="2 3">DSM 24163</strain>
    </source>
</reference>
<protein>
    <submittedName>
        <fullName evidence="2">Uncharacterized protein</fullName>
    </submittedName>
</protein>
<feature type="signal peptide" evidence="1">
    <location>
        <begin position="1"/>
        <end position="22"/>
    </location>
</feature>
<gene>
    <name evidence="2" type="ORF">HNQ52_000589</name>
</gene>
<dbReference type="AlphaFoldDB" id="A0A7W8D346"/>
<evidence type="ECO:0000313" key="3">
    <source>
        <dbReference type="Proteomes" id="UP000521199"/>
    </source>
</evidence>
<organism evidence="2 3">
    <name type="scientific">Chiayiivirga flava</name>
    <dbReference type="NCBI Taxonomy" id="659595"/>
    <lineage>
        <taxon>Bacteria</taxon>
        <taxon>Pseudomonadati</taxon>
        <taxon>Pseudomonadota</taxon>
        <taxon>Gammaproteobacteria</taxon>
        <taxon>Lysobacterales</taxon>
        <taxon>Lysobacteraceae</taxon>
        <taxon>Chiayiivirga</taxon>
    </lineage>
</organism>
<evidence type="ECO:0000256" key="1">
    <source>
        <dbReference type="SAM" id="SignalP"/>
    </source>
</evidence>
<dbReference type="RefSeq" id="WP_183959587.1">
    <property type="nucleotide sequence ID" value="NZ_JACHHP010000001.1"/>
</dbReference>
<accession>A0A7W8D346</accession>
<evidence type="ECO:0000313" key="2">
    <source>
        <dbReference type="EMBL" id="MBB5207073.1"/>
    </source>
</evidence>
<dbReference type="EMBL" id="JACHHP010000001">
    <property type="protein sequence ID" value="MBB5207073.1"/>
    <property type="molecule type" value="Genomic_DNA"/>
</dbReference>